<feature type="compositionally biased region" description="Polar residues" evidence="1">
    <location>
        <begin position="127"/>
        <end position="143"/>
    </location>
</feature>
<evidence type="ECO:0008006" key="4">
    <source>
        <dbReference type="Google" id="ProtNLM"/>
    </source>
</evidence>
<feature type="region of interest" description="Disordered" evidence="1">
    <location>
        <begin position="116"/>
        <end position="147"/>
    </location>
</feature>
<dbReference type="PROSITE" id="PS51257">
    <property type="entry name" value="PROKAR_LIPOPROTEIN"/>
    <property type="match status" value="1"/>
</dbReference>
<feature type="region of interest" description="Disordered" evidence="1">
    <location>
        <begin position="368"/>
        <end position="418"/>
    </location>
</feature>
<comment type="caution">
    <text evidence="2">The sequence shown here is derived from an EMBL/GenBank/DDBJ whole genome shotgun (WGS) entry which is preliminary data.</text>
</comment>
<accession>A0ABR0BHR2</accession>
<feature type="compositionally biased region" description="Polar residues" evidence="1">
    <location>
        <begin position="403"/>
        <end position="418"/>
    </location>
</feature>
<sequence>MRLRPFISYIAAASACNPEPKGRWVVREREHAADAARVLGIRLDDFAKTNRVDPTRLDKIYPGETYTVPYVASLAQPATWNVKSITTGTPACLAYLELSPTPTFTAPVKAAAGSDISPLPPQDHTCRSSGSKFTATGLPTGSESESRGLLTRGLASLMETTTPTLTAAISGTSAGTDCASKGSSTCLGPARSAATTSGLFGPYSGPSPATYCIDEQLELWRPGYNLDRQAELARRFCSEKMAPLSYKNPVYARELEQLPAKAYAEGGYYYSLLWTGWDQNCTAEETIDTETCIDMMKQNFQKCNNGGKGGITKFGCVLYEFRGFFSWEYPPDPKPTRTTGIDAPNAASTARLPTNVLKSVLVSSDSMSRRESTLSHAEAASKGSSAIDPTSRVSTVYGDAARSSGSTTDASAPQSKPSAVTFCAAEENASRRGTIDPGKQSQLLSDFCRHTRKQLSPDNPGYLTYYYWSTFRMRDRGFYFFSLRWTGWDQGCPAEETIDPETCIDVMEQNFKSCDNGGMGGFTKVGAAHGQALPRLPPNSQSGMALTRTTGQAACLALMAKTTLNFVSSSTRNAPRKAKPDTPTRRQLLRGVDAASSKLPQNAIVVTLVSTEAPIVGLAVIQVERLVVGRKRSFVVNRLEVMVMPRSSRNIS</sequence>
<gene>
    <name evidence="2" type="ORF">Purlil1_12105</name>
</gene>
<keyword evidence="3" id="KW-1185">Reference proteome</keyword>
<protein>
    <recommendedName>
        <fullName evidence="4">LysM domain-containing protein</fullName>
    </recommendedName>
</protein>
<proteinExistence type="predicted"/>
<evidence type="ECO:0000313" key="3">
    <source>
        <dbReference type="Proteomes" id="UP001287286"/>
    </source>
</evidence>
<dbReference type="Proteomes" id="UP001287286">
    <property type="component" value="Unassembled WGS sequence"/>
</dbReference>
<organism evidence="2 3">
    <name type="scientific">Purpureocillium lilacinum</name>
    <name type="common">Paecilomyces lilacinus</name>
    <dbReference type="NCBI Taxonomy" id="33203"/>
    <lineage>
        <taxon>Eukaryota</taxon>
        <taxon>Fungi</taxon>
        <taxon>Dikarya</taxon>
        <taxon>Ascomycota</taxon>
        <taxon>Pezizomycotina</taxon>
        <taxon>Sordariomycetes</taxon>
        <taxon>Hypocreomycetidae</taxon>
        <taxon>Hypocreales</taxon>
        <taxon>Ophiocordycipitaceae</taxon>
        <taxon>Purpureocillium</taxon>
    </lineage>
</organism>
<name>A0ABR0BHR2_PURLI</name>
<evidence type="ECO:0000256" key="1">
    <source>
        <dbReference type="SAM" id="MobiDB-lite"/>
    </source>
</evidence>
<evidence type="ECO:0000313" key="2">
    <source>
        <dbReference type="EMBL" id="KAK4078041.1"/>
    </source>
</evidence>
<reference evidence="2 3" key="1">
    <citation type="journal article" date="2024" name="Microbiol. Resour. Announc.">
        <title>Genome annotations for the ascomycete fungi Trichoderma harzianum, Trichoderma aggressivum, and Purpureocillium lilacinum.</title>
        <authorList>
            <person name="Beijen E.P.W."/>
            <person name="Ohm R.A."/>
        </authorList>
    </citation>
    <scope>NUCLEOTIDE SEQUENCE [LARGE SCALE GENOMIC DNA]</scope>
    <source>
        <strain evidence="2 3">CBS 150709</strain>
    </source>
</reference>
<feature type="compositionally biased region" description="Polar residues" evidence="1">
    <location>
        <begin position="382"/>
        <end position="394"/>
    </location>
</feature>
<dbReference type="EMBL" id="JAWRVI010000088">
    <property type="protein sequence ID" value="KAK4078041.1"/>
    <property type="molecule type" value="Genomic_DNA"/>
</dbReference>